<reference evidence="3 4" key="1">
    <citation type="submission" date="2022-03" db="EMBL/GenBank/DDBJ databases">
        <title>Luteimonas soily sp. nov., a novel bacterium isolated from the soil.</title>
        <authorList>
            <person name="Zhang X."/>
        </authorList>
    </citation>
    <scope>NUCLEOTIDE SEQUENCE [LARGE SCALE GENOMIC DNA]</scope>
    <source>
        <strain evidence="3 4">50</strain>
    </source>
</reference>
<evidence type="ECO:0000313" key="3">
    <source>
        <dbReference type="EMBL" id="MCJ0826311.1"/>
    </source>
</evidence>
<keyword evidence="2" id="KW-0472">Membrane</keyword>
<sequence>MNNTLSTLPERALQLAAQVGSGIKDAVPDKAIKWVETGAALGALKTGSRVATKLVRRNPAIAVAAAAGAGLLWYAARRRARQAEQAGNGAIEGKATRVEARRANGSARKTTRTPRAPRRSKAADNA</sequence>
<feature type="transmembrane region" description="Helical" evidence="2">
    <location>
        <begin position="59"/>
        <end position="76"/>
    </location>
</feature>
<comment type="caution">
    <text evidence="3">The sequence shown here is derived from an EMBL/GenBank/DDBJ whole genome shotgun (WGS) entry which is preliminary data.</text>
</comment>
<dbReference type="Proteomes" id="UP001165423">
    <property type="component" value="Unassembled WGS sequence"/>
</dbReference>
<gene>
    <name evidence="3" type="ORF">MQC88_10175</name>
</gene>
<keyword evidence="4" id="KW-1185">Reference proteome</keyword>
<feature type="compositionally biased region" description="Basic residues" evidence="1">
    <location>
        <begin position="109"/>
        <end position="120"/>
    </location>
</feature>
<evidence type="ECO:0000256" key="1">
    <source>
        <dbReference type="SAM" id="MobiDB-lite"/>
    </source>
</evidence>
<evidence type="ECO:0000256" key="2">
    <source>
        <dbReference type="SAM" id="Phobius"/>
    </source>
</evidence>
<dbReference type="RefSeq" id="WP_243321651.1">
    <property type="nucleotide sequence ID" value="NZ_JALGCL010000003.1"/>
</dbReference>
<keyword evidence="2" id="KW-1133">Transmembrane helix</keyword>
<evidence type="ECO:0008006" key="5">
    <source>
        <dbReference type="Google" id="ProtNLM"/>
    </source>
</evidence>
<feature type="region of interest" description="Disordered" evidence="1">
    <location>
        <begin position="83"/>
        <end position="126"/>
    </location>
</feature>
<evidence type="ECO:0000313" key="4">
    <source>
        <dbReference type="Proteomes" id="UP001165423"/>
    </source>
</evidence>
<proteinExistence type="predicted"/>
<keyword evidence="2" id="KW-0812">Transmembrane</keyword>
<name>A0ABT0A5T6_9GAMM</name>
<dbReference type="EMBL" id="JALGCL010000003">
    <property type="protein sequence ID" value="MCJ0826311.1"/>
    <property type="molecule type" value="Genomic_DNA"/>
</dbReference>
<protein>
    <recommendedName>
        <fullName evidence="5">DUF3618 domain-containing protein</fullName>
    </recommendedName>
</protein>
<accession>A0ABT0A5T6</accession>
<organism evidence="3 4">
    <name type="scientific">Cognatiluteimonas sedimenti</name>
    <dbReference type="NCBI Taxonomy" id="2927791"/>
    <lineage>
        <taxon>Bacteria</taxon>
        <taxon>Pseudomonadati</taxon>
        <taxon>Pseudomonadota</taxon>
        <taxon>Gammaproteobacteria</taxon>
        <taxon>Lysobacterales</taxon>
        <taxon>Lysobacteraceae</taxon>
        <taxon>Cognatiluteimonas</taxon>
    </lineage>
</organism>